<dbReference type="GO" id="GO:0005615">
    <property type="term" value="C:extracellular space"/>
    <property type="evidence" value="ECO:0007669"/>
    <property type="project" value="TreeGrafter"/>
</dbReference>
<dbReference type="eggNOG" id="ENOG502TM6M">
    <property type="taxonomic scope" value="Eukaryota"/>
</dbReference>
<dbReference type="PANTHER" id="PTHR16675:SF268">
    <property type="entry name" value="UL16-BINDING PROTEIN 1"/>
    <property type="match status" value="1"/>
</dbReference>
<keyword evidence="2" id="KW-0812">Transmembrane</keyword>
<evidence type="ECO:0000256" key="2">
    <source>
        <dbReference type="SAM" id="Phobius"/>
    </source>
</evidence>
<reference evidence="3 4" key="1">
    <citation type="journal article" date="2013" name="Nat. Commun.">
        <title>Genome analysis reveals insights into physiology and longevity of the Brandt's bat Myotis brandtii.</title>
        <authorList>
            <person name="Seim I."/>
            <person name="Fang X."/>
            <person name="Xiong Z."/>
            <person name="Lobanov A.V."/>
            <person name="Huang Z."/>
            <person name="Ma S."/>
            <person name="Feng Y."/>
            <person name="Turanov A.A."/>
            <person name="Zhu Y."/>
            <person name="Lenz T.L."/>
            <person name="Gerashchenko M.V."/>
            <person name="Fan D."/>
            <person name="Hee Yim S."/>
            <person name="Yao X."/>
            <person name="Jordan D."/>
            <person name="Xiong Y."/>
            <person name="Ma Y."/>
            <person name="Lyapunov A.N."/>
            <person name="Chen G."/>
            <person name="Kulakova O.I."/>
            <person name="Sun Y."/>
            <person name="Lee S.G."/>
            <person name="Bronson R.T."/>
            <person name="Moskalev A.A."/>
            <person name="Sunyaev S.R."/>
            <person name="Zhang G."/>
            <person name="Krogh A."/>
            <person name="Wang J."/>
            <person name="Gladyshev V.N."/>
        </authorList>
    </citation>
    <scope>NUCLEOTIDE SEQUENCE [LARGE SCALE GENOMIC DNA]</scope>
</reference>
<sequence length="138" mass="15195">MNATQAWNQQRDALNYVMEELKKILLDIKAERIATSDPLSLQGGMLCKQESSGCTSASWEFALDGQISLHFDSKNGNWTVLHDEVLSTKAASTTATALSTASKRITSLLPVILTCWVIAGIVGWSLYSNRLPMLPRRP</sequence>
<gene>
    <name evidence="3" type="ORF">D623_10026945</name>
</gene>
<dbReference type="EMBL" id="KE163754">
    <property type="protein sequence ID" value="EPQ13697.1"/>
    <property type="molecule type" value="Genomic_DNA"/>
</dbReference>
<protein>
    <submittedName>
        <fullName evidence="3">Retinoic acid early transcript 1G protein</fullName>
    </submittedName>
</protein>
<organism evidence="3 4">
    <name type="scientific">Myotis brandtii</name>
    <name type="common">Brandt's bat</name>
    <dbReference type="NCBI Taxonomy" id="109478"/>
    <lineage>
        <taxon>Eukaryota</taxon>
        <taxon>Metazoa</taxon>
        <taxon>Chordata</taxon>
        <taxon>Craniata</taxon>
        <taxon>Vertebrata</taxon>
        <taxon>Euteleostomi</taxon>
        <taxon>Mammalia</taxon>
        <taxon>Eutheria</taxon>
        <taxon>Laurasiatheria</taxon>
        <taxon>Chiroptera</taxon>
        <taxon>Yangochiroptera</taxon>
        <taxon>Vespertilionidae</taxon>
        <taxon>Myotis</taxon>
    </lineage>
</organism>
<keyword evidence="2" id="KW-0472">Membrane</keyword>
<dbReference type="GO" id="GO:0001916">
    <property type="term" value="P:positive regulation of T cell mediated cytotoxicity"/>
    <property type="evidence" value="ECO:0007669"/>
    <property type="project" value="TreeGrafter"/>
</dbReference>
<evidence type="ECO:0000313" key="3">
    <source>
        <dbReference type="EMBL" id="EPQ13697.1"/>
    </source>
</evidence>
<keyword evidence="2" id="KW-1133">Transmembrane helix</keyword>
<name>S7PYN7_MYOBR</name>
<dbReference type="Proteomes" id="UP000052978">
    <property type="component" value="Unassembled WGS sequence"/>
</dbReference>
<dbReference type="GO" id="GO:0009897">
    <property type="term" value="C:external side of plasma membrane"/>
    <property type="evidence" value="ECO:0007669"/>
    <property type="project" value="TreeGrafter"/>
</dbReference>
<keyword evidence="4" id="KW-1185">Reference proteome</keyword>
<evidence type="ECO:0000256" key="1">
    <source>
        <dbReference type="ARBA" id="ARBA00023180"/>
    </source>
</evidence>
<accession>S7PYN7</accession>
<keyword evidence="1" id="KW-0325">Glycoprotein</keyword>
<dbReference type="GO" id="GO:0006955">
    <property type="term" value="P:immune response"/>
    <property type="evidence" value="ECO:0007669"/>
    <property type="project" value="TreeGrafter"/>
</dbReference>
<dbReference type="InterPro" id="IPR050208">
    <property type="entry name" value="MHC_class-I_related"/>
</dbReference>
<feature type="transmembrane region" description="Helical" evidence="2">
    <location>
        <begin position="108"/>
        <end position="127"/>
    </location>
</feature>
<dbReference type="GO" id="GO:0002486">
    <property type="term" value="P:antigen processing and presentation of endogenous peptide antigen via MHC class I via ER pathway, TAP-independent"/>
    <property type="evidence" value="ECO:0007669"/>
    <property type="project" value="TreeGrafter"/>
</dbReference>
<dbReference type="SUPFAM" id="SSF54452">
    <property type="entry name" value="MHC antigen-recognition domain"/>
    <property type="match status" value="1"/>
</dbReference>
<proteinExistence type="predicted"/>
<evidence type="ECO:0000313" key="4">
    <source>
        <dbReference type="Proteomes" id="UP000052978"/>
    </source>
</evidence>
<dbReference type="InterPro" id="IPR011162">
    <property type="entry name" value="MHC_I/II-like_Ag-recog"/>
</dbReference>
<dbReference type="PANTHER" id="PTHR16675">
    <property type="entry name" value="MHC CLASS I-RELATED"/>
    <property type="match status" value="1"/>
</dbReference>
<dbReference type="AlphaFoldDB" id="S7PYN7"/>
<dbReference type="GO" id="GO:0002476">
    <property type="term" value="P:antigen processing and presentation of endogenous peptide antigen via MHC class Ib"/>
    <property type="evidence" value="ECO:0007669"/>
    <property type="project" value="TreeGrafter"/>
</dbReference>
<dbReference type="Gene3D" id="3.30.500.10">
    <property type="entry name" value="MHC class I-like antigen recognition-like"/>
    <property type="match status" value="1"/>
</dbReference>
<dbReference type="InterPro" id="IPR037055">
    <property type="entry name" value="MHC_I-like_Ag-recog_sf"/>
</dbReference>